<evidence type="ECO:0000313" key="2">
    <source>
        <dbReference type="Proteomes" id="UP001165481"/>
    </source>
</evidence>
<dbReference type="EMBL" id="JAKZJU020000001">
    <property type="protein sequence ID" value="MDL2059370.1"/>
    <property type="molecule type" value="Genomic_DNA"/>
</dbReference>
<dbReference type="Proteomes" id="UP001165481">
    <property type="component" value="Unassembled WGS sequence"/>
</dbReference>
<dbReference type="RefSeq" id="WP_243377647.1">
    <property type="nucleotide sequence ID" value="NZ_JAKZJU020000001.1"/>
</dbReference>
<protein>
    <submittedName>
        <fullName evidence="1">Uncharacterized protein</fullName>
    </submittedName>
</protein>
<sequence>MKLKDMELVAVEKQDLTGYKAAMQEAFQKGFEAKYGPSEKRSFPTWI</sequence>
<keyword evidence="2" id="KW-1185">Reference proteome</keyword>
<comment type="caution">
    <text evidence="1">The sequence shown here is derived from an EMBL/GenBank/DDBJ whole genome shotgun (WGS) entry which is preliminary data.</text>
</comment>
<accession>A0ABT7IN40</accession>
<evidence type="ECO:0000313" key="1">
    <source>
        <dbReference type="EMBL" id="MDL2059370.1"/>
    </source>
</evidence>
<name>A0ABT7IN40_9BURK</name>
<reference evidence="1" key="1">
    <citation type="submission" date="2023-03" db="EMBL/GenBank/DDBJ databases">
        <title>Mesosutterella sp. nov. isolated from porcine feces.</title>
        <authorList>
            <person name="Yu S."/>
        </authorList>
    </citation>
    <scope>NUCLEOTIDE SEQUENCE</scope>
    <source>
        <strain evidence="1">AGMB02718</strain>
    </source>
</reference>
<organism evidence="1 2">
    <name type="scientific">Mesosutterella faecium</name>
    <dbReference type="NCBI Taxonomy" id="2925194"/>
    <lineage>
        <taxon>Bacteria</taxon>
        <taxon>Pseudomonadati</taxon>
        <taxon>Pseudomonadota</taxon>
        <taxon>Betaproteobacteria</taxon>
        <taxon>Burkholderiales</taxon>
        <taxon>Sutterellaceae</taxon>
        <taxon>Mesosutterella</taxon>
    </lineage>
</organism>
<proteinExistence type="predicted"/>
<gene>
    <name evidence="1" type="ORF">MUN46_005420</name>
</gene>